<evidence type="ECO:0000256" key="2">
    <source>
        <dbReference type="ARBA" id="ARBA00022714"/>
    </source>
</evidence>
<sequence length="329" mass="35161">MELRIQPLGRVLSAPAGANLLEVLREHQIPVSYSCMAGRCGTCRCKVLSGDVLDTGRAMRRPSEGDEETVLACQTVLSESCTIEIPEPDEVVVHPARILKAAVVAIETLTHDIRRLRLKPAKPLEFSPGQYAHLQFGPGLVRPYSMAGLAGDGELEFHVRLVAGGQASEHVANALAVGDAVRVSGPLGSAYLRRRHDGPMLCVAGGTGLAPILSIVRGALEGGMRNPIHVYCGARSPRDVYGLPWLEALRRDHGNLHVHAVVAGGHPAPGQRPGLVTEAIAQDWRDLRGWRAYLCGSPPMVEAASLLARQRGIDPAHIHADAFYASVAA</sequence>
<dbReference type="InterPro" id="IPR017927">
    <property type="entry name" value="FAD-bd_FR_type"/>
</dbReference>
<dbReference type="InterPro" id="IPR050415">
    <property type="entry name" value="MRET"/>
</dbReference>
<dbReference type="CDD" id="cd00207">
    <property type="entry name" value="fer2"/>
    <property type="match status" value="1"/>
</dbReference>
<keyword evidence="5" id="KW-0223">Dioxygenase</keyword>
<dbReference type="SUPFAM" id="SSF54292">
    <property type="entry name" value="2Fe-2S ferredoxin-like"/>
    <property type="match status" value="1"/>
</dbReference>
<keyword evidence="2" id="KW-0479">Metal-binding</keyword>
<dbReference type="OrthoDB" id="9796486at2"/>
<dbReference type="EMBL" id="QLTA01000001">
    <property type="protein sequence ID" value="RAR86573.1"/>
    <property type="molecule type" value="Genomic_DNA"/>
</dbReference>
<evidence type="ECO:0000256" key="1">
    <source>
        <dbReference type="ARBA" id="ARBA00001974"/>
    </source>
</evidence>
<dbReference type="PANTHER" id="PTHR47354:SF5">
    <property type="entry name" value="PROTEIN RFBI"/>
    <property type="match status" value="1"/>
</dbReference>
<dbReference type="GO" id="GO:0051537">
    <property type="term" value="F:2 iron, 2 sulfur cluster binding"/>
    <property type="evidence" value="ECO:0007669"/>
    <property type="project" value="UniProtKB-KW"/>
</dbReference>
<keyword evidence="2" id="KW-0408">Iron</keyword>
<dbReference type="AlphaFoldDB" id="A0A328ZNF8"/>
<dbReference type="Pfam" id="PF00175">
    <property type="entry name" value="NAD_binding_1"/>
    <property type="match status" value="1"/>
</dbReference>
<comment type="cofactor">
    <cofactor evidence="1">
        <name>FAD</name>
        <dbReference type="ChEBI" id="CHEBI:57692"/>
    </cofactor>
</comment>
<dbReference type="Pfam" id="PF00111">
    <property type="entry name" value="Fer2"/>
    <property type="match status" value="1"/>
</dbReference>
<dbReference type="SUPFAM" id="SSF52343">
    <property type="entry name" value="Ferredoxin reductase-like, C-terminal NADP-linked domain"/>
    <property type="match status" value="1"/>
</dbReference>
<protein>
    <submittedName>
        <fullName evidence="5">Ferredoxin-NAD(P)+ reductase (Naphthalene dioxygenase ferredoxin-specific)</fullName>
    </submittedName>
</protein>
<keyword evidence="2" id="KW-0001">2Fe-2S</keyword>
<dbReference type="PANTHER" id="PTHR47354">
    <property type="entry name" value="NADH OXIDOREDUCTASE HCR"/>
    <property type="match status" value="1"/>
</dbReference>
<dbReference type="InterPro" id="IPR012675">
    <property type="entry name" value="Beta-grasp_dom_sf"/>
</dbReference>
<dbReference type="Gene3D" id="2.40.30.10">
    <property type="entry name" value="Translation factors"/>
    <property type="match status" value="1"/>
</dbReference>
<dbReference type="Proteomes" id="UP000248856">
    <property type="component" value="Unassembled WGS sequence"/>
</dbReference>
<gene>
    <name evidence="5" type="ORF">AX018_1001160</name>
</gene>
<feature type="domain" description="2Fe-2S ferredoxin-type" evidence="3">
    <location>
        <begin position="1"/>
        <end position="89"/>
    </location>
</feature>
<dbReference type="GO" id="GO:0051213">
    <property type="term" value="F:dioxygenase activity"/>
    <property type="evidence" value="ECO:0007669"/>
    <property type="project" value="UniProtKB-KW"/>
</dbReference>
<dbReference type="InterPro" id="IPR039261">
    <property type="entry name" value="FNR_nucleotide-bd"/>
</dbReference>
<dbReference type="Pfam" id="PF00970">
    <property type="entry name" value="FAD_binding_6"/>
    <property type="match status" value="1"/>
</dbReference>
<dbReference type="CDD" id="cd06187">
    <property type="entry name" value="O2ase_reductase_like"/>
    <property type="match status" value="1"/>
</dbReference>
<dbReference type="PROSITE" id="PS00197">
    <property type="entry name" value="2FE2S_FER_1"/>
    <property type="match status" value="1"/>
</dbReference>
<feature type="domain" description="FAD-binding FR-type" evidence="4">
    <location>
        <begin position="96"/>
        <end position="193"/>
    </location>
</feature>
<dbReference type="InterPro" id="IPR001041">
    <property type="entry name" value="2Fe-2S_ferredoxin-type"/>
</dbReference>
<proteinExistence type="predicted"/>
<keyword evidence="6" id="KW-1185">Reference proteome</keyword>
<keyword evidence="2" id="KW-0411">Iron-sulfur</keyword>
<name>A0A328ZNF8_9BURK</name>
<dbReference type="PROSITE" id="PS51085">
    <property type="entry name" value="2FE2S_FER_2"/>
    <property type="match status" value="1"/>
</dbReference>
<dbReference type="Gene3D" id="3.10.20.30">
    <property type="match status" value="1"/>
</dbReference>
<dbReference type="Gene3D" id="3.40.50.80">
    <property type="entry name" value="Nucleotide-binding domain of ferredoxin-NADP reductase (FNR) module"/>
    <property type="match status" value="1"/>
</dbReference>
<dbReference type="PRINTS" id="PR00410">
    <property type="entry name" value="PHEHYDRXLASE"/>
</dbReference>
<dbReference type="InterPro" id="IPR008333">
    <property type="entry name" value="Cbr1-like_FAD-bd_dom"/>
</dbReference>
<dbReference type="InterPro" id="IPR006058">
    <property type="entry name" value="2Fe2S_fd_BS"/>
</dbReference>
<evidence type="ECO:0000259" key="3">
    <source>
        <dbReference type="PROSITE" id="PS51085"/>
    </source>
</evidence>
<evidence type="ECO:0000313" key="6">
    <source>
        <dbReference type="Proteomes" id="UP000248856"/>
    </source>
</evidence>
<dbReference type="PROSITE" id="PS51384">
    <property type="entry name" value="FAD_FR"/>
    <property type="match status" value="1"/>
</dbReference>
<evidence type="ECO:0000259" key="4">
    <source>
        <dbReference type="PROSITE" id="PS51384"/>
    </source>
</evidence>
<keyword evidence="5" id="KW-0560">Oxidoreductase</keyword>
<accession>A0A328ZNF8</accession>
<dbReference type="InterPro" id="IPR017938">
    <property type="entry name" value="Riboflavin_synthase-like_b-brl"/>
</dbReference>
<reference evidence="5 6" key="1">
    <citation type="submission" date="2018-06" db="EMBL/GenBank/DDBJ databases">
        <title>Genomic Encyclopedia of Archaeal and Bacterial Type Strains, Phase II (KMG-II): from individual species to whole genera.</title>
        <authorList>
            <person name="Goeker M."/>
        </authorList>
    </citation>
    <scope>NUCLEOTIDE SEQUENCE [LARGE SCALE GENOMIC DNA]</scope>
    <source>
        <strain evidence="5 6">CFPB 3232</strain>
    </source>
</reference>
<organism evidence="5 6">
    <name type="scientific">Paracidovorax anthurii</name>
    <dbReference type="NCBI Taxonomy" id="78229"/>
    <lineage>
        <taxon>Bacteria</taxon>
        <taxon>Pseudomonadati</taxon>
        <taxon>Pseudomonadota</taxon>
        <taxon>Betaproteobacteria</taxon>
        <taxon>Burkholderiales</taxon>
        <taxon>Comamonadaceae</taxon>
        <taxon>Paracidovorax</taxon>
    </lineage>
</organism>
<dbReference type="InterPro" id="IPR001433">
    <property type="entry name" value="OxRdtase_FAD/NAD-bd"/>
</dbReference>
<dbReference type="InterPro" id="IPR036010">
    <property type="entry name" value="2Fe-2S_ferredoxin-like_sf"/>
</dbReference>
<dbReference type="RefSeq" id="WP_111875353.1">
    <property type="nucleotide sequence ID" value="NZ_CBCSGC010000055.1"/>
</dbReference>
<comment type="caution">
    <text evidence="5">The sequence shown here is derived from an EMBL/GenBank/DDBJ whole genome shotgun (WGS) entry which is preliminary data.</text>
</comment>
<evidence type="ECO:0000313" key="5">
    <source>
        <dbReference type="EMBL" id="RAR86573.1"/>
    </source>
</evidence>
<dbReference type="SUPFAM" id="SSF63380">
    <property type="entry name" value="Riboflavin synthase domain-like"/>
    <property type="match status" value="1"/>
</dbReference>